<feature type="compositionally biased region" description="Polar residues" evidence="1">
    <location>
        <begin position="17"/>
        <end position="41"/>
    </location>
</feature>
<protein>
    <submittedName>
        <fullName evidence="2">Uncharacterized protein</fullName>
    </submittedName>
</protein>
<sequence>MRPDNPSARTSIPEISFNDNRFQTSPFNVEVSNTTRSNGGLTPSHESRSSGLPDQRLGHRKKHSSISRDSSIGF</sequence>
<dbReference type="AlphaFoldDB" id="A0A5B0Q0R0"/>
<feature type="region of interest" description="Disordered" evidence="1">
    <location>
        <begin position="1"/>
        <end position="74"/>
    </location>
</feature>
<organism evidence="2 3">
    <name type="scientific">Puccinia graminis f. sp. tritici</name>
    <dbReference type="NCBI Taxonomy" id="56615"/>
    <lineage>
        <taxon>Eukaryota</taxon>
        <taxon>Fungi</taxon>
        <taxon>Dikarya</taxon>
        <taxon>Basidiomycota</taxon>
        <taxon>Pucciniomycotina</taxon>
        <taxon>Pucciniomycetes</taxon>
        <taxon>Pucciniales</taxon>
        <taxon>Pucciniaceae</taxon>
        <taxon>Puccinia</taxon>
    </lineage>
</organism>
<evidence type="ECO:0000256" key="1">
    <source>
        <dbReference type="SAM" id="MobiDB-lite"/>
    </source>
</evidence>
<keyword evidence="3" id="KW-1185">Reference proteome</keyword>
<name>A0A5B0Q0R0_PUCGR</name>
<evidence type="ECO:0000313" key="3">
    <source>
        <dbReference type="Proteomes" id="UP000324748"/>
    </source>
</evidence>
<accession>A0A5B0Q0R0</accession>
<gene>
    <name evidence="2" type="ORF">PGT21_000696</name>
</gene>
<dbReference type="EMBL" id="VSWC01000035">
    <property type="protein sequence ID" value="KAA1106780.1"/>
    <property type="molecule type" value="Genomic_DNA"/>
</dbReference>
<proteinExistence type="predicted"/>
<evidence type="ECO:0000313" key="2">
    <source>
        <dbReference type="EMBL" id="KAA1106780.1"/>
    </source>
</evidence>
<reference evidence="2 3" key="1">
    <citation type="submission" date="2019-05" db="EMBL/GenBank/DDBJ databases">
        <title>Emergence of the Ug99 lineage of the wheat stem rust pathogen through somatic hybridization.</title>
        <authorList>
            <person name="Li F."/>
            <person name="Upadhyaya N.M."/>
            <person name="Sperschneider J."/>
            <person name="Matny O."/>
            <person name="Nguyen-Phuc H."/>
            <person name="Mago R."/>
            <person name="Raley C."/>
            <person name="Miller M.E."/>
            <person name="Silverstein K.A.T."/>
            <person name="Henningsen E."/>
            <person name="Hirsch C.D."/>
            <person name="Visser B."/>
            <person name="Pretorius Z.A."/>
            <person name="Steffenson B.J."/>
            <person name="Schwessinger B."/>
            <person name="Dodds P.N."/>
            <person name="Figueroa M."/>
        </authorList>
    </citation>
    <scope>NUCLEOTIDE SEQUENCE [LARGE SCALE GENOMIC DNA]</scope>
    <source>
        <strain evidence="2">21-0</strain>
    </source>
</reference>
<dbReference type="Proteomes" id="UP000324748">
    <property type="component" value="Unassembled WGS sequence"/>
</dbReference>
<comment type="caution">
    <text evidence="2">The sequence shown here is derived from an EMBL/GenBank/DDBJ whole genome shotgun (WGS) entry which is preliminary data.</text>
</comment>